<comment type="similarity">
    <text evidence="1">Belongs to the universal ribosomal protein uS17 family.</text>
</comment>
<keyword evidence="2" id="KW-0689">Ribosomal protein</keyword>
<organism evidence="5 6">
    <name type="scientific">Orbilia ellipsospora</name>
    <dbReference type="NCBI Taxonomy" id="2528407"/>
    <lineage>
        <taxon>Eukaryota</taxon>
        <taxon>Fungi</taxon>
        <taxon>Dikarya</taxon>
        <taxon>Ascomycota</taxon>
        <taxon>Pezizomycotina</taxon>
        <taxon>Orbiliomycetes</taxon>
        <taxon>Orbiliales</taxon>
        <taxon>Orbiliaceae</taxon>
        <taxon>Orbilia</taxon>
    </lineage>
</organism>
<accession>A0AAV9XH74</accession>
<dbReference type="GO" id="GO:0005840">
    <property type="term" value="C:ribosome"/>
    <property type="evidence" value="ECO:0007669"/>
    <property type="project" value="UniProtKB-KW"/>
</dbReference>
<evidence type="ECO:0000313" key="5">
    <source>
        <dbReference type="EMBL" id="KAK6540292.1"/>
    </source>
</evidence>
<dbReference type="Gene3D" id="2.40.50.140">
    <property type="entry name" value="Nucleic acid-binding proteins"/>
    <property type="match status" value="1"/>
</dbReference>
<protein>
    <recommendedName>
        <fullName evidence="7">Ribosomal protein S17</fullName>
    </recommendedName>
</protein>
<keyword evidence="6" id="KW-1185">Reference proteome</keyword>
<evidence type="ECO:0000256" key="2">
    <source>
        <dbReference type="ARBA" id="ARBA00022980"/>
    </source>
</evidence>
<evidence type="ECO:0008006" key="7">
    <source>
        <dbReference type="Google" id="ProtNLM"/>
    </source>
</evidence>
<proteinExistence type="inferred from homology"/>
<sequence length="158" mass="18133">MSLSSAIAAAAAQATKPKIFTRVGIVVSAGLQPKMVKVRVPSPVWNSHLRKYLHWHKDHLAHDETSACLAGDVVRIQPYLRHSKHKKHVVYEIISPFGTGERKAIETPEERETRWKEKRDAKLERREVKRKEKEEKIMAGKKRKKAVEEGEEVVKEVL</sequence>
<gene>
    <name evidence="5" type="ORF">TWF694_009101</name>
</gene>
<comment type="caution">
    <text evidence="5">The sequence shown here is derived from an EMBL/GenBank/DDBJ whole genome shotgun (WGS) entry which is preliminary data.</text>
</comment>
<evidence type="ECO:0000256" key="4">
    <source>
        <dbReference type="SAM" id="MobiDB-lite"/>
    </source>
</evidence>
<dbReference type="InterPro" id="IPR000266">
    <property type="entry name" value="Ribosomal_uS17"/>
</dbReference>
<dbReference type="SUPFAM" id="SSF50249">
    <property type="entry name" value="Nucleic acid-binding proteins"/>
    <property type="match status" value="1"/>
</dbReference>
<feature type="compositionally biased region" description="Basic and acidic residues" evidence="4">
    <location>
        <begin position="104"/>
        <end position="138"/>
    </location>
</feature>
<reference evidence="5 6" key="1">
    <citation type="submission" date="2019-10" db="EMBL/GenBank/DDBJ databases">
        <authorList>
            <person name="Palmer J.M."/>
        </authorList>
    </citation>
    <scope>NUCLEOTIDE SEQUENCE [LARGE SCALE GENOMIC DNA]</scope>
    <source>
        <strain evidence="5 6">TWF694</strain>
    </source>
</reference>
<name>A0AAV9XH74_9PEZI</name>
<dbReference type="GO" id="GO:0003735">
    <property type="term" value="F:structural constituent of ribosome"/>
    <property type="evidence" value="ECO:0007669"/>
    <property type="project" value="InterPro"/>
</dbReference>
<feature type="region of interest" description="Disordered" evidence="4">
    <location>
        <begin position="104"/>
        <end position="146"/>
    </location>
</feature>
<dbReference type="AlphaFoldDB" id="A0AAV9XH74"/>
<dbReference type="Pfam" id="PF00366">
    <property type="entry name" value="Ribosomal_S17"/>
    <property type="match status" value="1"/>
</dbReference>
<evidence type="ECO:0000256" key="1">
    <source>
        <dbReference type="ARBA" id="ARBA00010254"/>
    </source>
</evidence>
<evidence type="ECO:0000256" key="3">
    <source>
        <dbReference type="ARBA" id="ARBA00023274"/>
    </source>
</evidence>
<dbReference type="InterPro" id="IPR012340">
    <property type="entry name" value="NA-bd_OB-fold"/>
</dbReference>
<keyword evidence="3" id="KW-0687">Ribonucleoprotein</keyword>
<dbReference type="EMBL" id="JAVHJO010000005">
    <property type="protein sequence ID" value="KAK6540292.1"/>
    <property type="molecule type" value="Genomic_DNA"/>
</dbReference>
<evidence type="ECO:0000313" key="6">
    <source>
        <dbReference type="Proteomes" id="UP001365542"/>
    </source>
</evidence>
<dbReference type="GO" id="GO:1990904">
    <property type="term" value="C:ribonucleoprotein complex"/>
    <property type="evidence" value="ECO:0007669"/>
    <property type="project" value="UniProtKB-KW"/>
</dbReference>
<dbReference type="GO" id="GO:0006412">
    <property type="term" value="P:translation"/>
    <property type="evidence" value="ECO:0007669"/>
    <property type="project" value="InterPro"/>
</dbReference>
<dbReference type="Proteomes" id="UP001365542">
    <property type="component" value="Unassembled WGS sequence"/>
</dbReference>